<gene>
    <name evidence="8" type="primary">g7342</name>
    <name evidence="8" type="ORF">EsDP_00007342</name>
</gene>
<comment type="caution">
    <text evidence="8">The sequence shown here is derived from an EMBL/GenBank/DDBJ whole genome shotgun (WGS) entry which is preliminary data.</text>
</comment>
<feature type="compositionally biased region" description="Polar residues" evidence="6">
    <location>
        <begin position="173"/>
        <end position="198"/>
    </location>
</feature>
<evidence type="ECO:0000256" key="4">
    <source>
        <dbReference type="ARBA" id="ARBA00037112"/>
    </source>
</evidence>
<evidence type="ECO:0000256" key="6">
    <source>
        <dbReference type="SAM" id="MobiDB-lite"/>
    </source>
</evidence>
<dbReference type="PANTHER" id="PTHR23354">
    <property type="entry name" value="NUCLEOLAR PROTEIN 7/ESTROGEN RECEPTOR COACTIVATOR-RELATED"/>
    <property type="match status" value="1"/>
</dbReference>
<evidence type="ECO:0000259" key="7">
    <source>
        <dbReference type="PROSITE" id="PS51886"/>
    </source>
</evidence>
<comment type="similarity">
    <text evidence="2">Belongs to the OXR1 family.</text>
</comment>
<comment type="function">
    <text evidence="4">May be involved in protection from oxidative damage.</text>
</comment>
<dbReference type="Pfam" id="PF07534">
    <property type="entry name" value="TLD"/>
    <property type="match status" value="2"/>
</dbReference>
<feature type="domain" description="TLDc" evidence="7">
    <location>
        <begin position="70"/>
        <end position="274"/>
    </location>
</feature>
<evidence type="ECO:0000313" key="9">
    <source>
        <dbReference type="Proteomes" id="UP001562357"/>
    </source>
</evidence>
<comment type="subcellular location">
    <subcellularLocation>
        <location evidence="1">Mitochondrion</location>
    </subcellularLocation>
</comment>
<dbReference type="PANTHER" id="PTHR23354:SF62">
    <property type="entry name" value="MUSTARD, ISOFORM V"/>
    <property type="match status" value="1"/>
</dbReference>
<proteinExistence type="inferred from homology"/>
<evidence type="ECO:0000256" key="2">
    <source>
        <dbReference type="ARBA" id="ARBA00009540"/>
    </source>
</evidence>
<dbReference type="SMART" id="SM00584">
    <property type="entry name" value="TLDc"/>
    <property type="match status" value="1"/>
</dbReference>
<name>A0ABQ0D096_9HYPO</name>
<keyword evidence="9" id="KW-1185">Reference proteome</keyword>
<evidence type="ECO:0000256" key="3">
    <source>
        <dbReference type="ARBA" id="ARBA00023128"/>
    </source>
</evidence>
<accession>A0ABQ0D096</accession>
<dbReference type="InterPro" id="IPR006571">
    <property type="entry name" value="TLDc_dom"/>
</dbReference>
<evidence type="ECO:0000256" key="5">
    <source>
        <dbReference type="ARBA" id="ARBA00040604"/>
    </source>
</evidence>
<evidence type="ECO:0000313" key="8">
    <source>
        <dbReference type="EMBL" id="GAB0139127.1"/>
    </source>
</evidence>
<evidence type="ECO:0000256" key="1">
    <source>
        <dbReference type="ARBA" id="ARBA00004173"/>
    </source>
</evidence>
<dbReference type="EMBL" id="BAAFGZ010000641">
    <property type="protein sequence ID" value="GAB0139127.1"/>
    <property type="molecule type" value="Genomic_DNA"/>
</dbReference>
<sequence>MWTGLMRRFSTEDTKVGSELDTEGHQNEDGANGVFTSAGRRAATANLFRPPPLEPLVLHGYRESTPSPSRLLTTAVAEEIRAMIPERLRIVEDWRLVYSLEQDGASLSTLYQKCRPLEGRRVGFVLVVKDQEGGTFGAYLSEHPRPSPSYFGNGECFLWRASTLASLPLPPSADTTHLTRSTTLASQPPSGRGTSTPTDSVRFKAFPYSGLNDCYINCETSFLSVGSGGGHYGLWLDDTLDVGHSSQCDTFGNEPLSDAGEKFGVLGVEVWVLGA</sequence>
<feature type="compositionally biased region" description="Basic and acidic residues" evidence="6">
    <location>
        <begin position="9"/>
        <end position="28"/>
    </location>
</feature>
<dbReference type="PROSITE" id="PS51886">
    <property type="entry name" value="TLDC"/>
    <property type="match status" value="1"/>
</dbReference>
<dbReference type="Proteomes" id="UP001562357">
    <property type="component" value="Unassembled WGS sequence"/>
</dbReference>
<feature type="region of interest" description="Disordered" evidence="6">
    <location>
        <begin position="170"/>
        <end position="198"/>
    </location>
</feature>
<protein>
    <recommendedName>
        <fullName evidence="5">Oxidation resistance protein 1</fullName>
    </recommendedName>
</protein>
<feature type="region of interest" description="Disordered" evidence="6">
    <location>
        <begin position="1"/>
        <end position="32"/>
    </location>
</feature>
<keyword evidence="3" id="KW-0496">Mitochondrion</keyword>
<organism evidence="8 9">
    <name type="scientific">Epichloe bromicola</name>
    <dbReference type="NCBI Taxonomy" id="79588"/>
    <lineage>
        <taxon>Eukaryota</taxon>
        <taxon>Fungi</taxon>
        <taxon>Dikarya</taxon>
        <taxon>Ascomycota</taxon>
        <taxon>Pezizomycotina</taxon>
        <taxon>Sordariomycetes</taxon>
        <taxon>Hypocreomycetidae</taxon>
        <taxon>Hypocreales</taxon>
        <taxon>Clavicipitaceae</taxon>
        <taxon>Epichloe</taxon>
    </lineage>
</organism>
<reference evidence="9" key="1">
    <citation type="submission" date="2024-06" db="EMBL/GenBank/DDBJ databases">
        <title>Draft Genome Sequences of Epichloe bromicola Strains Isolated from Elymus ciliaris.</title>
        <authorList>
            <consortium name="Epichloe bromicola genome sequencing consortium"/>
            <person name="Miura A."/>
            <person name="Imano S."/>
            <person name="Ashida A."/>
            <person name="Sato I."/>
            <person name="Chiba S."/>
            <person name="Tanaka A."/>
            <person name="Camagna M."/>
            <person name="Takemoto D."/>
        </authorList>
    </citation>
    <scope>NUCLEOTIDE SEQUENCE [LARGE SCALE GENOMIC DNA]</scope>
    <source>
        <strain evidence="9">DP</strain>
    </source>
</reference>